<evidence type="ECO:0000313" key="1">
    <source>
        <dbReference type="EMBL" id="KAJ1890162.1"/>
    </source>
</evidence>
<dbReference type="Proteomes" id="UP001150581">
    <property type="component" value="Unassembled WGS sequence"/>
</dbReference>
<keyword evidence="2" id="KW-1185">Reference proteome</keyword>
<comment type="caution">
    <text evidence="1">The sequence shown here is derived from an EMBL/GenBank/DDBJ whole genome shotgun (WGS) entry which is preliminary data.</text>
</comment>
<proteinExistence type="predicted"/>
<accession>A0ACC1I8J2</accession>
<protein>
    <submittedName>
        <fullName evidence="1">E3 ubiquitin-protein ligase ubr1</fullName>
        <ecNumber evidence="1">2.3.2.27</ecNumber>
    </submittedName>
</protein>
<sequence length="2311" mass="254027">AWGVSLRCRHHSSFEALEEAGVEPIVSSAGAPFVPGYNNSECPVSVKQSIELTIAVVLEFILETFSTSPVALSRHIDEASIMEDAMNTSMAIGDHEQPTMFAAVLWNDEVHSFQDVIDQCTEALQCSVMEAKKIAMTVDMSGRDVLHISTSILDLIDIATTMTNVSLSVSIRAARDVFREQLSASLLIWLRDLACCKFRPLGRVFQGKINNEIRAEISHQLCLRWVAPYRSEYLADLLEKQYNFNLPESDCEDDDDDDDEDEDDDDDCMDEDDCMDDDDLDINDIEDYGGSEEEGSAIHAHMIYGSEARTGYNHGYASAAQAHAQAQAQAQLLAQAQAQAQAQSLEFSRGRRRRRSASNDSLRIQGDERASPRGFLQTDGATNGASPPSMWLSDSGARGQGVGGSSVPATIHAAMGAAADAVGMARSSLARIMQPSATAGFPPHSMAPGAFPQLAEPRPGSGSGTRPRVRRMPTAAGLVAMAAADPDTACDVETAVAIERVLRGCGHQRLDWFLMFDLQLWKEVRSGLRELYMATLMLDNRYKMKIALTFARNYPRLSRAFLTQDRAPEHSVLLFSVQLFTPPTLSASLVDHHRFMHIIIDVLRKFFVQPTPAALQRCGVILCDTESFRNRRYFHVFHDMRYLAGTPQVRSWVASHRAFLATYLGFIGLFQGMNPNRRAVLEHVEFEADTWVNAFNVTLQVAKSCRQFAECYGATARDLFFAMRGTLRRLHRAVVLMPEENYAFIVRAAQAQGLPMPPLPNSASDDVQLRPQMHTLPTLWGRQYDIVRYDMAISPVSFHHPLHWFMAELCQHVALMTDTNAHALGFASVRDLVFSALDARLDARLDAPLHSEVPYVLSPHEVPFAQREMLRILDYPVRVCVVMAQIRAGLWVRNGYVIRSQSHHYREVSLRENTYDQDIVMIQFFMSLWPDPDHILMTMLDRFGLFDWLSGRPHPLPGYEPTHMHYMVEEFLNLLIVLVSERHVATGKSAVDLARREIVHGCLSPISYSELTKKVPERLTELTEFDNLLQEMADYRGPLSVLDHGLYELKDELLDEVDPYFIHYSRNQREEVEELLRERLKKRLRKSGGDPDAVPAYFPPKLEPIRAGPFQRVGLVLHTPLACQILFYALLHATHTQSELLSETMVDEALQLIVIALEDGRRDAVAREIGGPDASSPATTGAQLPNADRGGLWKYALEQGYPSGRGAPLNLLGLVLTLGLKPEMKQWKPKLNYIYQLFREGGPRIVSCIDDYYANLEATPMGSRVLKSAMEETKAAERKKKAAQARQAAILAEFANRQNDFMNQYGNEYDDLSDDENYAEEGYEVLGAPEKGKSTDTSRVHKALWGAPSGACMVCQEECDSSKPYGMLSLVQTNRAIRNAPLADVTHIVDILRLPGGLDTTITHTSSLAPQSPEDTALPSPVKNTAAAAATIAAARLRSADNLGVISQMASGAYGAPSGLKSFPVLYHERGLAASTCGHVMHTRCFTQYCQGIEAKRQQQPTRNHPESLHRKEFLCPLCKSLGNVLLPSLPQSADFDPLVIADRNPDLFSQPASAVTAKLTTEFERWVQEDWKPFGETMDAIASDQIIRRPEPVHASNLASSSGGNVNLAGAGASASSARHGAAGPSAVSSSSVLPMAEQPAASGASAGIQSALSIDSAIGGLTSALRSPGNFSFNIADSLAESIPRLDALLRSAQRFPAGLTFQALLSRFLPQLGSGPLGMPPGVERMVLPLSQYVHWLVERQAAEHTHHQNYVQNRKNMHDQAQLRLARGIAGNDNDNDNADQYATPETSGNLSSSMPHLPAGNAALPERVAGDQEAKAREQMETYQFMYTRLYDVLQNVQRDNYVGLPSTSLFEHLYRSKDKGAAGASSHHHQHQHTSHASATAEQYAGRNYGEEDEDYEEDDDEEEDHYMYRGASGSGPPGPVGHNPEQPAASMPQFFQNIMEHLRVLSASSGSQAGMQSLTSSENASLSAQLHSASKMRPYPFDKATSSLFAHTIELFELSQRGIRNPPVFDHEDSRTLPSGTLLDAIPEAHAVFMHSLGKIPEIQYRTMFSPIANILRTSVDGSDSQAKSTSPAQRLRTLVLESQAGGVLPSAGLHGDFVARTRLEMLKELGYALSPLNGSHITRPRDLQNEQSRWATGDDGMPAKPFLMQDNFALLTDISLSLVIPFGLDIWQLVRLFVTAELVRACVAVGDSILGEYTGAPKGLRIAQNQPVDMGSNPPNIPPTVHSAAATTATAAANVAEAAAGQAPTAASCVPHSWVDAPEARDIKLLSLLSGGSDASLLQESSAGIYTLVSWAIRQLQGP</sequence>
<name>A0ACC1I8J2_9FUNG</name>
<organism evidence="1 2">
    <name type="scientific">Kickxella alabastrina</name>
    <dbReference type="NCBI Taxonomy" id="61397"/>
    <lineage>
        <taxon>Eukaryota</taxon>
        <taxon>Fungi</taxon>
        <taxon>Fungi incertae sedis</taxon>
        <taxon>Zoopagomycota</taxon>
        <taxon>Kickxellomycotina</taxon>
        <taxon>Kickxellomycetes</taxon>
        <taxon>Kickxellales</taxon>
        <taxon>Kickxellaceae</taxon>
        <taxon>Kickxella</taxon>
    </lineage>
</organism>
<reference evidence="1" key="1">
    <citation type="submission" date="2022-07" db="EMBL/GenBank/DDBJ databases">
        <title>Phylogenomic reconstructions and comparative analyses of Kickxellomycotina fungi.</title>
        <authorList>
            <person name="Reynolds N.K."/>
            <person name="Stajich J.E."/>
            <person name="Barry K."/>
            <person name="Grigoriev I.V."/>
            <person name="Crous P."/>
            <person name="Smith M.E."/>
        </authorList>
    </citation>
    <scope>NUCLEOTIDE SEQUENCE</scope>
    <source>
        <strain evidence="1">Benny 63K</strain>
    </source>
</reference>
<gene>
    <name evidence="1" type="primary">UBR1_2</name>
    <name evidence="1" type="ORF">LPJ66_007638</name>
</gene>
<feature type="non-terminal residue" evidence="1">
    <location>
        <position position="1"/>
    </location>
</feature>
<feature type="non-terminal residue" evidence="1">
    <location>
        <position position="2311"/>
    </location>
</feature>
<keyword evidence="1" id="KW-0808">Transferase</keyword>
<dbReference type="EC" id="2.3.2.27" evidence="1"/>
<keyword evidence="1" id="KW-0012">Acyltransferase</keyword>
<evidence type="ECO:0000313" key="2">
    <source>
        <dbReference type="Proteomes" id="UP001150581"/>
    </source>
</evidence>
<dbReference type="EMBL" id="JANBPG010001392">
    <property type="protein sequence ID" value="KAJ1890162.1"/>
    <property type="molecule type" value="Genomic_DNA"/>
</dbReference>